<keyword evidence="5" id="KW-0560">Oxidoreductase</keyword>
<dbReference type="EMBL" id="LT795055">
    <property type="protein sequence ID" value="SJX61230.1"/>
    <property type="molecule type" value="Genomic_DNA"/>
</dbReference>
<dbReference type="AlphaFoldDB" id="A0A2N8U938"/>
<comment type="cofactor">
    <cofactor evidence="1">
        <name>FAD</name>
        <dbReference type="ChEBI" id="CHEBI:57692"/>
    </cofactor>
</comment>
<dbReference type="Gene3D" id="3.40.50.720">
    <property type="entry name" value="NAD(P)-binding Rossmann-like Domain"/>
    <property type="match status" value="1"/>
</dbReference>
<dbReference type="PANTHER" id="PTHR11530:SF11">
    <property type="entry name" value="D-ASPARTATE OXIDASE"/>
    <property type="match status" value="1"/>
</dbReference>
<proteinExistence type="inferred from homology"/>
<dbReference type="GO" id="GO:0003884">
    <property type="term" value="F:D-amino-acid oxidase activity"/>
    <property type="evidence" value="ECO:0007669"/>
    <property type="project" value="InterPro"/>
</dbReference>
<evidence type="ECO:0000259" key="8">
    <source>
        <dbReference type="Pfam" id="PF01266"/>
    </source>
</evidence>
<dbReference type="Pfam" id="PF01266">
    <property type="entry name" value="DAO"/>
    <property type="match status" value="1"/>
</dbReference>
<dbReference type="Gene3D" id="3.30.9.10">
    <property type="entry name" value="D-Amino Acid Oxidase, subunit A, domain 2"/>
    <property type="match status" value="1"/>
</dbReference>
<name>A0A2N8U938_9BASI</name>
<feature type="domain" description="FAD dependent oxidoreductase" evidence="8">
    <location>
        <begin position="186"/>
        <end position="421"/>
    </location>
</feature>
<protein>
    <submittedName>
        <fullName evidence="9">Related to D-amino acid oxidase</fullName>
    </submittedName>
</protein>
<dbReference type="GO" id="GO:0019478">
    <property type="term" value="P:D-amino acid catabolic process"/>
    <property type="evidence" value="ECO:0007669"/>
    <property type="project" value="TreeGrafter"/>
</dbReference>
<feature type="signal peptide" evidence="7">
    <location>
        <begin position="1"/>
        <end position="22"/>
    </location>
</feature>
<dbReference type="SUPFAM" id="SSF54373">
    <property type="entry name" value="FAD-linked reductases, C-terminal domain"/>
    <property type="match status" value="1"/>
</dbReference>
<feature type="region of interest" description="Disordered" evidence="6">
    <location>
        <begin position="99"/>
        <end position="125"/>
    </location>
</feature>
<dbReference type="Proteomes" id="UP000239563">
    <property type="component" value="Chromosome II"/>
</dbReference>
<evidence type="ECO:0000313" key="10">
    <source>
        <dbReference type="Proteomes" id="UP000239563"/>
    </source>
</evidence>
<evidence type="ECO:0000256" key="7">
    <source>
        <dbReference type="SAM" id="SignalP"/>
    </source>
</evidence>
<evidence type="ECO:0000256" key="2">
    <source>
        <dbReference type="ARBA" id="ARBA00006730"/>
    </source>
</evidence>
<feature type="chain" id="PRO_5014601692" evidence="7">
    <location>
        <begin position="23"/>
        <end position="440"/>
    </location>
</feature>
<keyword evidence="4" id="KW-0274">FAD</keyword>
<accession>A0A2N8U938</accession>
<dbReference type="GO" id="GO:0005737">
    <property type="term" value="C:cytoplasm"/>
    <property type="evidence" value="ECO:0007669"/>
    <property type="project" value="TreeGrafter"/>
</dbReference>
<evidence type="ECO:0000256" key="1">
    <source>
        <dbReference type="ARBA" id="ARBA00001974"/>
    </source>
</evidence>
<evidence type="ECO:0000313" key="9">
    <source>
        <dbReference type="EMBL" id="SJX61230.1"/>
    </source>
</evidence>
<evidence type="ECO:0000256" key="5">
    <source>
        <dbReference type="ARBA" id="ARBA00023002"/>
    </source>
</evidence>
<dbReference type="GO" id="GO:0071949">
    <property type="term" value="F:FAD binding"/>
    <property type="evidence" value="ECO:0007669"/>
    <property type="project" value="InterPro"/>
</dbReference>
<reference evidence="9 10" key="1">
    <citation type="submission" date="2017-02" db="EMBL/GenBank/DDBJ databases">
        <authorList>
            <person name="Peterson S.W."/>
        </authorList>
    </citation>
    <scope>NUCLEOTIDE SEQUENCE [LARGE SCALE GENOMIC DNA]</scope>
    <source>
        <strain evidence="9 10">SRS1_H2-8</strain>
    </source>
</reference>
<keyword evidence="7" id="KW-0732">Signal</keyword>
<keyword evidence="3" id="KW-0285">Flavoprotein</keyword>
<sequence>MTAPPSHHVAILGCGVIGLSTALAILEADDGRAAKTVVTIVAKEVPDLGGAAKEHSAEYASVWAGAHHVSDAKSERELRHDKTTFERMSMLARTRPWSRTALPSTSAASPVVPSPPPSSSTDRQVGPEPLVWVHQTELFESATSPQSTATPPYKGILDWYPDFKPLPSSSLAKGIGWGCTFSTIDINVPVYHAWLLRRFLELGGRLVVAEASSLRHAIQLASSPSSPSVICSHPHTWTTVRKVDVLVASPGLGARTIDGLNDAAVHPQRGQVVVVHAPWLSTASMPSWADRPRHTLPGFSVVRAQGGREVYVIPRGDGSVVCGGTRIVDDWDPRPRDETTQRILQRCVALVPHLADPRRTTGLTKAGVEDVRVLGVNVGLRPARKGGVRLERARDVDGVKVVYNYGYGGAGYQASWGAALEAKALVEEALGRASVPSSKL</sequence>
<dbReference type="InterPro" id="IPR006076">
    <property type="entry name" value="FAD-dep_OxRdtase"/>
</dbReference>
<dbReference type="PIRSF" id="PIRSF000189">
    <property type="entry name" value="D-aa_oxidase"/>
    <property type="match status" value="1"/>
</dbReference>
<dbReference type="PANTHER" id="PTHR11530">
    <property type="entry name" value="D-AMINO ACID OXIDASE"/>
    <property type="match status" value="1"/>
</dbReference>
<organism evidence="9 10">
    <name type="scientific">Sporisorium reilianum f. sp. reilianum</name>
    <dbReference type="NCBI Taxonomy" id="72559"/>
    <lineage>
        <taxon>Eukaryota</taxon>
        <taxon>Fungi</taxon>
        <taxon>Dikarya</taxon>
        <taxon>Basidiomycota</taxon>
        <taxon>Ustilaginomycotina</taxon>
        <taxon>Ustilaginomycetes</taxon>
        <taxon>Ustilaginales</taxon>
        <taxon>Ustilaginaceae</taxon>
        <taxon>Sporisorium</taxon>
    </lineage>
</organism>
<evidence type="ECO:0000256" key="4">
    <source>
        <dbReference type="ARBA" id="ARBA00022827"/>
    </source>
</evidence>
<comment type="similarity">
    <text evidence="2">Belongs to the DAMOX/DASOX family.</text>
</comment>
<gene>
    <name evidence="9" type="ORF">SRS1_12452</name>
</gene>
<evidence type="ECO:0000256" key="3">
    <source>
        <dbReference type="ARBA" id="ARBA00022630"/>
    </source>
</evidence>
<evidence type="ECO:0000256" key="6">
    <source>
        <dbReference type="SAM" id="MobiDB-lite"/>
    </source>
</evidence>
<dbReference type="SUPFAM" id="SSF51971">
    <property type="entry name" value="Nucleotide-binding domain"/>
    <property type="match status" value="1"/>
</dbReference>
<dbReference type="InterPro" id="IPR023209">
    <property type="entry name" value="DAO"/>
</dbReference>